<protein>
    <submittedName>
        <fullName evidence="4">F-box protein</fullName>
    </submittedName>
</protein>
<feature type="region of interest" description="Disordered" evidence="2">
    <location>
        <begin position="1"/>
        <end position="25"/>
    </location>
</feature>
<dbReference type="AlphaFoldDB" id="A0A2P4WYJ7"/>
<gene>
    <name evidence="4" type="ORF">PHPALM_36978</name>
</gene>
<accession>A0A2P4WYJ7</accession>
<proteinExistence type="predicted"/>
<evidence type="ECO:0000313" key="5">
    <source>
        <dbReference type="Proteomes" id="UP000237271"/>
    </source>
</evidence>
<dbReference type="SUPFAM" id="SSF101576">
    <property type="entry name" value="Supernatant protein factor (SPF), C-terminal domain"/>
    <property type="match status" value="1"/>
</dbReference>
<dbReference type="Gene3D" id="2.60.120.680">
    <property type="entry name" value="GOLD domain"/>
    <property type="match status" value="1"/>
</dbReference>
<keyword evidence="5" id="KW-1185">Reference proteome</keyword>
<name>A0A2P4WYJ7_9STRA</name>
<sequence length="321" mass="37058">MTRRAKERRKERVHAKLQQQEERLLRDQRLSSRPPWIQLLAAMDGPVPSANSTSLRLSSSDESPQKPPIVDELQWKSSQVPIAASGGFQLPIKLDARKGELHYSFSTRDYDVNFGVQMICADGSLIELLDTRRYESQKQQVEGQLSLTGPGMVLLLWDNSFSWVNTKQLAYHVELKQETLPVSLAEKTQLALKARLEREQKLLQAEGEYDGLETKVQTEAQTIEFLRHQIEELQLQMRQHEEEKEIFNKKKEQVGEQIEELCWELQALTWRCLDQATLHRILDCLGEKDLIAWSLTSKKWYEYGRVYQANKSAKSHAQAAA</sequence>
<comment type="caution">
    <text evidence="4">The sequence shown here is derived from an EMBL/GenBank/DDBJ whole genome shotgun (WGS) entry which is preliminary data.</text>
</comment>
<dbReference type="EMBL" id="NCKW01020260">
    <property type="protein sequence ID" value="POM58378.1"/>
    <property type="molecule type" value="Genomic_DNA"/>
</dbReference>
<dbReference type="InterPro" id="IPR009038">
    <property type="entry name" value="GOLD_dom"/>
</dbReference>
<evidence type="ECO:0000259" key="3">
    <source>
        <dbReference type="PROSITE" id="PS50866"/>
    </source>
</evidence>
<dbReference type="PANTHER" id="PTHR23324:SF83">
    <property type="entry name" value="SEC14-LIKE PROTEIN 2"/>
    <property type="match status" value="1"/>
</dbReference>
<dbReference type="GO" id="GO:0005737">
    <property type="term" value="C:cytoplasm"/>
    <property type="evidence" value="ECO:0007669"/>
    <property type="project" value="TreeGrafter"/>
</dbReference>
<dbReference type="InterPro" id="IPR051064">
    <property type="entry name" value="SEC14/CRAL-TRIO_domain"/>
</dbReference>
<dbReference type="InterPro" id="IPR036598">
    <property type="entry name" value="GOLD_dom_sf"/>
</dbReference>
<feature type="domain" description="GOLD" evidence="3">
    <location>
        <begin position="66"/>
        <end position="175"/>
    </location>
</feature>
<keyword evidence="1" id="KW-0175">Coiled coil</keyword>
<evidence type="ECO:0000313" key="4">
    <source>
        <dbReference type="EMBL" id="POM58378.1"/>
    </source>
</evidence>
<evidence type="ECO:0000256" key="1">
    <source>
        <dbReference type="SAM" id="Coils"/>
    </source>
</evidence>
<feature type="compositionally biased region" description="Low complexity" evidence="2">
    <location>
        <begin position="49"/>
        <end position="62"/>
    </location>
</feature>
<reference evidence="4 5" key="1">
    <citation type="journal article" date="2017" name="Genome Biol. Evol.">
        <title>Phytophthora megakarya and P. palmivora, closely related causal agents of cacao black pod rot, underwent increases in genome sizes and gene numbers by different mechanisms.</title>
        <authorList>
            <person name="Ali S.S."/>
            <person name="Shao J."/>
            <person name="Lary D.J."/>
            <person name="Kronmiller B."/>
            <person name="Shen D."/>
            <person name="Strem M.D."/>
            <person name="Amoako-Attah I."/>
            <person name="Akrofi A.Y."/>
            <person name="Begoude B.A."/>
            <person name="Ten Hoopen G.M."/>
            <person name="Coulibaly K."/>
            <person name="Kebe B.I."/>
            <person name="Melnick R.L."/>
            <person name="Guiltinan M.J."/>
            <person name="Tyler B.M."/>
            <person name="Meinhardt L.W."/>
            <person name="Bailey B.A."/>
        </authorList>
    </citation>
    <scope>NUCLEOTIDE SEQUENCE [LARGE SCALE GENOMIC DNA]</scope>
    <source>
        <strain evidence="5">sbr112.9</strain>
    </source>
</reference>
<dbReference type="OrthoDB" id="1434354at2759"/>
<feature type="coiled-coil region" evidence="1">
    <location>
        <begin position="216"/>
        <end position="257"/>
    </location>
</feature>
<feature type="compositionally biased region" description="Basic residues" evidence="2">
    <location>
        <begin position="1"/>
        <end position="15"/>
    </location>
</feature>
<dbReference type="PROSITE" id="PS50866">
    <property type="entry name" value="GOLD"/>
    <property type="match status" value="1"/>
</dbReference>
<organism evidence="4 5">
    <name type="scientific">Phytophthora palmivora</name>
    <dbReference type="NCBI Taxonomy" id="4796"/>
    <lineage>
        <taxon>Eukaryota</taxon>
        <taxon>Sar</taxon>
        <taxon>Stramenopiles</taxon>
        <taxon>Oomycota</taxon>
        <taxon>Peronosporomycetes</taxon>
        <taxon>Peronosporales</taxon>
        <taxon>Peronosporaceae</taxon>
        <taxon>Phytophthora</taxon>
    </lineage>
</organism>
<dbReference type="Proteomes" id="UP000237271">
    <property type="component" value="Unassembled WGS sequence"/>
</dbReference>
<evidence type="ECO:0000256" key="2">
    <source>
        <dbReference type="SAM" id="MobiDB-lite"/>
    </source>
</evidence>
<feature type="region of interest" description="Disordered" evidence="2">
    <location>
        <begin position="47"/>
        <end position="67"/>
    </location>
</feature>
<dbReference type="PANTHER" id="PTHR23324">
    <property type="entry name" value="SEC14 RELATED PROTEIN"/>
    <property type="match status" value="1"/>
</dbReference>